<dbReference type="Pfam" id="PF05175">
    <property type="entry name" value="MTS"/>
    <property type="match status" value="1"/>
</dbReference>
<dbReference type="Gene3D" id="3.40.50.150">
    <property type="entry name" value="Vaccinia Virus protein VP39"/>
    <property type="match status" value="1"/>
</dbReference>
<dbReference type="Proteomes" id="UP000319213">
    <property type="component" value="Unassembled WGS sequence"/>
</dbReference>
<dbReference type="PANTHER" id="PTHR47816:SF4">
    <property type="entry name" value="RIBOSOMAL RNA SMALL SUBUNIT METHYLTRANSFERASE C"/>
    <property type="match status" value="1"/>
</dbReference>
<dbReference type="AlphaFoldDB" id="A0A543IY34"/>
<protein>
    <submittedName>
        <fullName evidence="4">16S rRNA (Guanine1207-N2)-methyltransferase</fullName>
    </submittedName>
</protein>
<sequence length="198" mass="21710">MTHYFAERPEAAQRPGTVDLVLPDLHLRLETDSGVFSPTRIDPGTRVLLETVPPPPQEGDLLDLGCGYGPIALAMATRAPRATVWAVDVNRRALELCARNAQRAGLDKVRSVHVDEVPPEVRFAAIWSNPPIRIGKQALHALLSTWLGRLAPGGEAHLVVQRHLGSDSLHRWLDGQGFATTRVTSRSAYRVLRVAART</sequence>
<gene>
    <name evidence="4" type="ORF">FHX40_2194</name>
</gene>
<keyword evidence="1 4" id="KW-0489">Methyltransferase</keyword>
<dbReference type="PANTHER" id="PTHR47816">
    <property type="entry name" value="RIBOSOMAL RNA SMALL SUBUNIT METHYLTRANSFERASE C"/>
    <property type="match status" value="1"/>
</dbReference>
<dbReference type="GO" id="GO:0008757">
    <property type="term" value="F:S-adenosylmethionine-dependent methyltransferase activity"/>
    <property type="evidence" value="ECO:0007669"/>
    <property type="project" value="InterPro"/>
</dbReference>
<evidence type="ECO:0000313" key="5">
    <source>
        <dbReference type="Proteomes" id="UP000319213"/>
    </source>
</evidence>
<evidence type="ECO:0000256" key="1">
    <source>
        <dbReference type="ARBA" id="ARBA00022603"/>
    </source>
</evidence>
<dbReference type="GO" id="GO:0032259">
    <property type="term" value="P:methylation"/>
    <property type="evidence" value="ECO:0007669"/>
    <property type="project" value="UniProtKB-KW"/>
</dbReference>
<keyword evidence="5" id="KW-1185">Reference proteome</keyword>
<evidence type="ECO:0000313" key="4">
    <source>
        <dbReference type="EMBL" id="TQM75485.1"/>
    </source>
</evidence>
<evidence type="ECO:0000256" key="2">
    <source>
        <dbReference type="ARBA" id="ARBA00022679"/>
    </source>
</evidence>
<reference evidence="4 5" key="1">
    <citation type="submission" date="2019-06" db="EMBL/GenBank/DDBJ databases">
        <title>Sequencing the genomes of 1000 actinobacteria strains.</title>
        <authorList>
            <person name="Klenk H.-P."/>
        </authorList>
    </citation>
    <scope>NUCLEOTIDE SEQUENCE [LARGE SCALE GENOMIC DNA]</scope>
    <source>
        <strain evidence="4 5">DSM 43186</strain>
    </source>
</reference>
<organism evidence="4 5">
    <name type="scientific">Thermopolyspora flexuosa</name>
    <dbReference type="NCBI Taxonomy" id="103836"/>
    <lineage>
        <taxon>Bacteria</taxon>
        <taxon>Bacillati</taxon>
        <taxon>Actinomycetota</taxon>
        <taxon>Actinomycetes</taxon>
        <taxon>Streptosporangiales</taxon>
        <taxon>Streptosporangiaceae</taxon>
        <taxon>Thermopolyspora</taxon>
    </lineage>
</organism>
<proteinExistence type="predicted"/>
<accession>A0A543IY34</accession>
<dbReference type="RefSeq" id="WP_142259491.1">
    <property type="nucleotide sequence ID" value="NZ_BMPV01000001.1"/>
</dbReference>
<dbReference type="InterPro" id="IPR007848">
    <property type="entry name" value="Small_mtfrase_dom"/>
</dbReference>
<evidence type="ECO:0000259" key="3">
    <source>
        <dbReference type="Pfam" id="PF05175"/>
    </source>
</evidence>
<name>A0A543IY34_9ACTN</name>
<dbReference type="InterPro" id="IPR046977">
    <property type="entry name" value="RsmC/RlmG"/>
</dbReference>
<feature type="domain" description="Methyltransferase small" evidence="3">
    <location>
        <begin position="27"/>
        <end position="192"/>
    </location>
</feature>
<dbReference type="InterPro" id="IPR029063">
    <property type="entry name" value="SAM-dependent_MTases_sf"/>
</dbReference>
<comment type="caution">
    <text evidence="4">The sequence shown here is derived from an EMBL/GenBank/DDBJ whole genome shotgun (WGS) entry which is preliminary data.</text>
</comment>
<dbReference type="OrthoDB" id="9764961at2"/>
<keyword evidence="2 4" id="KW-0808">Transferase</keyword>
<dbReference type="CDD" id="cd02440">
    <property type="entry name" value="AdoMet_MTases"/>
    <property type="match status" value="1"/>
</dbReference>
<dbReference type="EMBL" id="VFPQ01000001">
    <property type="protein sequence ID" value="TQM75485.1"/>
    <property type="molecule type" value="Genomic_DNA"/>
</dbReference>
<dbReference type="SUPFAM" id="SSF53335">
    <property type="entry name" value="S-adenosyl-L-methionine-dependent methyltransferases"/>
    <property type="match status" value="1"/>
</dbReference>